<name>A0A8S1YDI0_PAROT</name>
<gene>
    <name evidence="2" type="ORF">POCTA_138.1.T1580057</name>
</gene>
<protein>
    <submittedName>
        <fullName evidence="2">Uncharacterized protein</fullName>
    </submittedName>
</protein>
<keyword evidence="3" id="KW-1185">Reference proteome</keyword>
<evidence type="ECO:0000256" key="1">
    <source>
        <dbReference type="SAM" id="Coils"/>
    </source>
</evidence>
<accession>A0A8S1YDI0</accession>
<dbReference type="AlphaFoldDB" id="A0A8S1YDI0"/>
<dbReference type="EMBL" id="CAJJDP010000160">
    <property type="protein sequence ID" value="CAD8212536.1"/>
    <property type="molecule type" value="Genomic_DNA"/>
</dbReference>
<feature type="coiled-coil region" evidence="1">
    <location>
        <begin position="283"/>
        <end position="474"/>
    </location>
</feature>
<dbReference type="OrthoDB" id="308691at2759"/>
<evidence type="ECO:0000313" key="2">
    <source>
        <dbReference type="EMBL" id="CAD8212536.1"/>
    </source>
</evidence>
<evidence type="ECO:0000313" key="3">
    <source>
        <dbReference type="Proteomes" id="UP000683925"/>
    </source>
</evidence>
<organism evidence="2 3">
    <name type="scientific">Paramecium octaurelia</name>
    <dbReference type="NCBI Taxonomy" id="43137"/>
    <lineage>
        <taxon>Eukaryota</taxon>
        <taxon>Sar</taxon>
        <taxon>Alveolata</taxon>
        <taxon>Ciliophora</taxon>
        <taxon>Intramacronucleata</taxon>
        <taxon>Oligohymenophorea</taxon>
        <taxon>Peniculida</taxon>
        <taxon>Parameciidae</taxon>
        <taxon>Paramecium</taxon>
    </lineage>
</organism>
<dbReference type="Proteomes" id="UP000683925">
    <property type="component" value="Unassembled WGS sequence"/>
</dbReference>
<dbReference type="OMA" id="QYQNETY"/>
<comment type="caution">
    <text evidence="2">The sequence shown here is derived from an EMBL/GenBank/DDBJ whole genome shotgun (WGS) entry which is preliminary data.</text>
</comment>
<proteinExistence type="predicted"/>
<keyword evidence="1" id="KW-0175">Coiled coil</keyword>
<sequence>MNSPSSNQLLQKLQNLHLTQKKIIQHSHSPKHSEINQFLHTPSPIPYLPIKQYDVGQLTDRIVKEMDKHTSFSKIENPLEIQHYQYANPPIQISSLTHIDKKLKQLKYAKDHDHNIFAAILTKMKLFCLDNSTICFDFYRCTDLILLKYMIYLLILELNQETPNNQQEPGPEQRQQFQSMVKDIVIMVYEIIEKIKSKQHITSQMDILNNQLIKIQNSFKPQPNSSVQTIKKPSHHREFGSCNLENSKASYHQNKLATEISTNSNHHLNNGQQKIIKYQIDELEQKSKIITSLNDQILKLQNNNKQQILSISELNVKIESIISQLQSKTDELEQLKKQYDLLKSSNQICKEEKDQYFNLYHDFEVENITLKQNLEKYQVVHDQIKSQFDQYQNETYSSYQQQCNQLQQIKDNEIKQLKIELNEKSSIINQLLEDALFFGKQYKQIVERIVTISQEDFGKEMQQMQKEIMLLENSVNAKFNAISSYSENMIYDSGQDFLQQSQLSNKLVSKAQSPKSGNQQQSRACEFLNGQKNQFELMHMLLAQCLVLEEFLL</sequence>
<reference evidence="2" key="1">
    <citation type="submission" date="2021-01" db="EMBL/GenBank/DDBJ databases">
        <authorList>
            <consortium name="Genoscope - CEA"/>
            <person name="William W."/>
        </authorList>
    </citation>
    <scope>NUCLEOTIDE SEQUENCE</scope>
</reference>